<sequence length="374" mass="42148">MIVPYQTSVCFYRRSQKAPKYYNFIDKLQAGNIQLISEMVKMGELLRWMVVLLSITSIALASLHGEEEEQDILAVIDISLSLSFSSCDDINCDNGGSCFKGNCVCPDKTTGIYCEVLENPCEPNPCYANGNCSETEEGYICECPRDFFGTNCDVIQSPNYPDNYDKNTDMTWVLSGIPDKYILLQFEDVFEMEDYTVNSCGHVTYNSLSNEACVDYIQIITGDINVQYCGGAPPSPITAQEGSDVLIVFRSRTICSYRGFKLNYTHIDQPIPPVNPIISPSYPIMYPDDTYLTWLVPGRHGFNISFTFNGVFGVEHDDSCKYDYVMVYTNDKYCGNVKPEPILVPTGEDAMVIFNSEYADGFEGFNLTYEYQEN</sequence>
<keyword evidence="1" id="KW-0677">Repeat</keyword>
<evidence type="ECO:0000313" key="7">
    <source>
        <dbReference type="Proteomes" id="UP001347796"/>
    </source>
</evidence>
<reference evidence="6 7" key="1">
    <citation type="submission" date="2024-01" db="EMBL/GenBank/DDBJ databases">
        <title>The genome of the rayed Mediterranean limpet Patella caerulea (Linnaeus, 1758).</title>
        <authorList>
            <person name="Anh-Thu Weber A."/>
            <person name="Halstead-Nussloch G."/>
        </authorList>
    </citation>
    <scope>NUCLEOTIDE SEQUENCE [LARGE SCALE GENOMIC DNA]</scope>
    <source>
        <strain evidence="6">AATW-2023a</strain>
        <tissue evidence="6">Whole specimen</tissue>
    </source>
</reference>
<dbReference type="SUPFAM" id="SSF49854">
    <property type="entry name" value="Spermadhesin, CUB domain"/>
    <property type="match status" value="2"/>
</dbReference>
<dbReference type="InterPro" id="IPR000742">
    <property type="entry name" value="EGF"/>
</dbReference>
<organism evidence="6 7">
    <name type="scientific">Patella caerulea</name>
    <name type="common">Rayed Mediterranean limpet</name>
    <dbReference type="NCBI Taxonomy" id="87958"/>
    <lineage>
        <taxon>Eukaryota</taxon>
        <taxon>Metazoa</taxon>
        <taxon>Spiralia</taxon>
        <taxon>Lophotrochozoa</taxon>
        <taxon>Mollusca</taxon>
        <taxon>Gastropoda</taxon>
        <taxon>Patellogastropoda</taxon>
        <taxon>Patelloidea</taxon>
        <taxon>Patellidae</taxon>
        <taxon>Patella</taxon>
    </lineage>
</organism>
<keyword evidence="3" id="KW-0245">EGF-like domain</keyword>
<dbReference type="CDD" id="cd00054">
    <property type="entry name" value="EGF_CA"/>
    <property type="match status" value="1"/>
</dbReference>
<gene>
    <name evidence="6" type="ORF">SNE40_017492</name>
</gene>
<accession>A0AAN8PE72</accession>
<evidence type="ECO:0000313" key="6">
    <source>
        <dbReference type="EMBL" id="KAK6174164.1"/>
    </source>
</evidence>
<name>A0AAN8PE72_PATCE</name>
<comment type="caution">
    <text evidence="3">Lacks conserved residue(s) required for the propagation of feature annotation.</text>
</comment>
<dbReference type="PROSITE" id="PS50026">
    <property type="entry name" value="EGF_3"/>
    <property type="match status" value="1"/>
</dbReference>
<dbReference type="SUPFAM" id="SSF57196">
    <property type="entry name" value="EGF/Laminin"/>
    <property type="match status" value="1"/>
</dbReference>
<dbReference type="SMART" id="SM00181">
    <property type="entry name" value="EGF"/>
    <property type="match status" value="2"/>
</dbReference>
<dbReference type="SMART" id="SM00042">
    <property type="entry name" value="CUB"/>
    <property type="match status" value="2"/>
</dbReference>
<feature type="domain" description="EGF-like" evidence="5">
    <location>
        <begin position="117"/>
        <end position="153"/>
    </location>
</feature>
<keyword evidence="7" id="KW-1185">Reference proteome</keyword>
<dbReference type="InterPro" id="IPR035914">
    <property type="entry name" value="Sperma_CUB_dom_sf"/>
</dbReference>
<dbReference type="InterPro" id="IPR000859">
    <property type="entry name" value="CUB_dom"/>
</dbReference>
<proteinExistence type="predicted"/>
<evidence type="ECO:0000259" key="4">
    <source>
        <dbReference type="PROSITE" id="PS01180"/>
    </source>
</evidence>
<evidence type="ECO:0000256" key="1">
    <source>
        <dbReference type="ARBA" id="ARBA00022737"/>
    </source>
</evidence>
<dbReference type="Gene3D" id="2.10.25.10">
    <property type="entry name" value="Laminin"/>
    <property type="match status" value="1"/>
</dbReference>
<dbReference type="Proteomes" id="UP001347796">
    <property type="component" value="Unassembled WGS sequence"/>
</dbReference>
<dbReference type="Gene3D" id="2.60.120.290">
    <property type="entry name" value="Spermadhesin, CUB domain"/>
    <property type="match status" value="2"/>
</dbReference>
<evidence type="ECO:0000259" key="5">
    <source>
        <dbReference type="PROSITE" id="PS50026"/>
    </source>
</evidence>
<dbReference type="PANTHER" id="PTHR24251">
    <property type="entry name" value="OVOCHYMASE-RELATED"/>
    <property type="match status" value="1"/>
</dbReference>
<dbReference type="EMBL" id="JAZGQO010000011">
    <property type="protein sequence ID" value="KAK6174164.1"/>
    <property type="molecule type" value="Genomic_DNA"/>
</dbReference>
<keyword evidence="2 3" id="KW-1015">Disulfide bond</keyword>
<comment type="caution">
    <text evidence="6">The sequence shown here is derived from an EMBL/GenBank/DDBJ whole genome shotgun (WGS) entry which is preliminary data.</text>
</comment>
<feature type="disulfide bond" evidence="3">
    <location>
        <begin position="143"/>
        <end position="152"/>
    </location>
</feature>
<dbReference type="PROSITE" id="PS01180">
    <property type="entry name" value="CUB"/>
    <property type="match status" value="2"/>
</dbReference>
<dbReference type="PROSITE" id="PS00022">
    <property type="entry name" value="EGF_1"/>
    <property type="match status" value="1"/>
</dbReference>
<feature type="domain" description="CUB" evidence="4">
    <location>
        <begin position="277"/>
        <end position="372"/>
    </location>
</feature>
<evidence type="ECO:0000256" key="2">
    <source>
        <dbReference type="ARBA" id="ARBA00023157"/>
    </source>
</evidence>
<dbReference type="Pfam" id="PF00431">
    <property type="entry name" value="CUB"/>
    <property type="match status" value="2"/>
</dbReference>
<protein>
    <submittedName>
        <fullName evidence="6">Uncharacterized protein</fullName>
    </submittedName>
</protein>
<evidence type="ECO:0000256" key="3">
    <source>
        <dbReference type="PROSITE-ProRule" id="PRU00076"/>
    </source>
</evidence>
<dbReference type="AlphaFoldDB" id="A0AAN8PE72"/>
<feature type="domain" description="CUB" evidence="4">
    <location>
        <begin position="143"/>
        <end position="267"/>
    </location>
</feature>
<dbReference type="CDD" id="cd00041">
    <property type="entry name" value="CUB"/>
    <property type="match status" value="2"/>
</dbReference>